<dbReference type="InterPro" id="IPR036939">
    <property type="entry name" value="Cu2_ascorb_mOase_N_sf"/>
</dbReference>
<reference evidence="7 8" key="1">
    <citation type="journal article" date="2022" name="Allergy">
        <title>Genome assembly and annotation of Periplaneta americana reveal a comprehensive cockroach allergen profile.</title>
        <authorList>
            <person name="Wang L."/>
            <person name="Xiong Q."/>
            <person name="Saelim N."/>
            <person name="Wang L."/>
            <person name="Nong W."/>
            <person name="Wan A.T."/>
            <person name="Shi M."/>
            <person name="Liu X."/>
            <person name="Cao Q."/>
            <person name="Hui J.H.L."/>
            <person name="Sookrung N."/>
            <person name="Leung T.F."/>
            <person name="Tungtrongchitr A."/>
            <person name="Tsui S.K.W."/>
        </authorList>
    </citation>
    <scope>NUCLEOTIDE SEQUENCE [LARGE SCALE GENOMIC DNA]</scope>
    <source>
        <strain evidence="7">PWHHKU_190912</strain>
    </source>
</reference>
<evidence type="ECO:0000256" key="2">
    <source>
        <dbReference type="ARBA" id="ARBA00023157"/>
    </source>
</evidence>
<dbReference type="Pfam" id="PF03712">
    <property type="entry name" value="Cu2_monoox_C"/>
    <property type="match status" value="1"/>
</dbReference>
<organism evidence="7 8">
    <name type="scientific">Periplaneta americana</name>
    <name type="common">American cockroach</name>
    <name type="synonym">Blatta americana</name>
    <dbReference type="NCBI Taxonomy" id="6978"/>
    <lineage>
        <taxon>Eukaryota</taxon>
        <taxon>Metazoa</taxon>
        <taxon>Ecdysozoa</taxon>
        <taxon>Arthropoda</taxon>
        <taxon>Hexapoda</taxon>
        <taxon>Insecta</taxon>
        <taxon>Pterygota</taxon>
        <taxon>Neoptera</taxon>
        <taxon>Polyneoptera</taxon>
        <taxon>Dictyoptera</taxon>
        <taxon>Blattodea</taxon>
        <taxon>Blattoidea</taxon>
        <taxon>Blattidae</taxon>
        <taxon>Blattinae</taxon>
        <taxon>Periplaneta</taxon>
    </lineage>
</organism>
<comment type="similarity">
    <text evidence="1">Belongs to the copper type II ascorbate-dependent monooxygenase family.</text>
</comment>
<dbReference type="InterPro" id="IPR028460">
    <property type="entry name" value="Tbh/DBH"/>
</dbReference>
<evidence type="ECO:0008006" key="9">
    <source>
        <dbReference type="Google" id="ProtNLM"/>
    </source>
</evidence>
<dbReference type="SUPFAM" id="SSF49742">
    <property type="entry name" value="PHM/PNGase F"/>
    <property type="match status" value="2"/>
</dbReference>
<evidence type="ECO:0000313" key="8">
    <source>
        <dbReference type="Proteomes" id="UP001148838"/>
    </source>
</evidence>
<dbReference type="InterPro" id="IPR005018">
    <property type="entry name" value="DOMON_domain"/>
</dbReference>
<evidence type="ECO:0000259" key="5">
    <source>
        <dbReference type="Pfam" id="PF03351"/>
    </source>
</evidence>
<dbReference type="CDD" id="cd09631">
    <property type="entry name" value="DOMON_DOH"/>
    <property type="match status" value="1"/>
</dbReference>
<accession>A0ABQ8TLR0</accession>
<dbReference type="PRINTS" id="PR00767">
    <property type="entry name" value="DBMONOXGNASE"/>
</dbReference>
<keyword evidence="8" id="KW-1185">Reference proteome</keyword>
<dbReference type="Proteomes" id="UP001148838">
    <property type="component" value="Unassembled WGS sequence"/>
</dbReference>
<feature type="domain" description="DOMON" evidence="5">
    <location>
        <begin position="10"/>
        <end position="71"/>
    </location>
</feature>
<dbReference type="PANTHER" id="PTHR10157">
    <property type="entry name" value="DOPAMINE BETA HYDROXYLASE RELATED"/>
    <property type="match status" value="1"/>
</dbReference>
<name>A0ABQ8TLR0_PERAM</name>
<feature type="domain" description="Copper type II ascorbate-dependent monooxygenase N-terminal" evidence="4">
    <location>
        <begin position="119"/>
        <end position="254"/>
    </location>
</feature>
<dbReference type="Gene3D" id="2.60.120.310">
    <property type="entry name" value="Copper type II, ascorbate-dependent monooxygenase, N-terminal domain"/>
    <property type="match status" value="1"/>
</dbReference>
<dbReference type="InterPro" id="IPR000945">
    <property type="entry name" value="DBH-like"/>
</dbReference>
<evidence type="ECO:0000256" key="3">
    <source>
        <dbReference type="ARBA" id="ARBA00023180"/>
    </source>
</evidence>
<gene>
    <name evidence="7" type="ORF">ANN_09572</name>
</gene>
<feature type="non-terminal residue" evidence="7">
    <location>
        <position position="1"/>
    </location>
</feature>
<evidence type="ECO:0000313" key="7">
    <source>
        <dbReference type="EMBL" id="KAJ4447565.1"/>
    </source>
</evidence>
<feature type="domain" description="Copper type II ascorbate-dependent monooxygenase C-terminal" evidence="6">
    <location>
        <begin position="486"/>
        <end position="606"/>
    </location>
</feature>
<keyword evidence="2" id="KW-1015">Disulfide bond</keyword>
<comment type="caution">
    <text evidence="7">The sequence shown here is derived from an EMBL/GenBank/DDBJ whole genome shotgun (WGS) entry which is preliminary data.</text>
</comment>
<evidence type="ECO:0000256" key="1">
    <source>
        <dbReference type="ARBA" id="ARBA00010676"/>
    </source>
</evidence>
<keyword evidence="3" id="KW-0325">Glycoprotein</keyword>
<protein>
    <recommendedName>
        <fullName evidence="9">DOMON domain-containing protein</fullName>
    </recommendedName>
</protein>
<sequence length="633" mass="72148">VITKLLVASQDSHGQDTSGAPVADPDQDCVLVGGRQNDTHTVARFLRALDTCDSDHDFVLGGDTVRVIWAVQDSDPTLDGGELVGMTWHGKERRGVRSLHMLNPPVKRGAPRGPQAQHWDVTLKNFTVPDNMDTLYWCKIFRVPPLERKHHMIGYEPVLQPGNERFVHHMLLYECVLPHNLKSPDAIFQRYVDHPGESCYSATMPQAWDQCMTAIVAWAVGSQGEFLPDHVGLPLSDGDKAKYFMLEIHYDNPEFRRVRDSSGVRIHYTENLRQYDGGILVNGITITPLHIVPPHQPEYRTAGYCSSQCTNQVSQLNDVCNTGNIDKSRLPWSSGNKSLPSKETLRGHSDSSFRGEGYIQCCVGVRLCDMYSNQELAEIHFMYGKADGNAALARRLYQERYPQRQCPDRKTFALSPADYPARVRFCQWFLQQCGVNPNFPALVLFTDEAQFTRDGITNFHNQHVWAYKNPRATVPSHHQVRFSLNMRQMFPKTGIKLVSVVLHSHLAGKKLRLRHIRNGRELPRVAEDDHYDFNYQQARVLPKEVAVLPGDELVTECVYQTPNRTEPTFGGYSTKQEMCLAFVLYYPRTPLAACYSMTPVKYFFETFGVRQFYDVDMDTVERMFLKLPLSDNK</sequence>
<dbReference type="Pfam" id="PF01082">
    <property type="entry name" value="Cu2_monooxygen"/>
    <property type="match status" value="1"/>
</dbReference>
<evidence type="ECO:0000259" key="4">
    <source>
        <dbReference type="Pfam" id="PF01082"/>
    </source>
</evidence>
<dbReference type="InterPro" id="IPR014784">
    <property type="entry name" value="Cu2_ascorb_mOase-like_C"/>
</dbReference>
<dbReference type="PANTHER" id="PTHR10157:SF23">
    <property type="entry name" value="MOXD1 HOMOLOG 1"/>
    <property type="match status" value="1"/>
</dbReference>
<dbReference type="EMBL" id="JAJSOF020000005">
    <property type="protein sequence ID" value="KAJ4447565.1"/>
    <property type="molecule type" value="Genomic_DNA"/>
</dbReference>
<evidence type="ECO:0000259" key="6">
    <source>
        <dbReference type="Pfam" id="PF03712"/>
    </source>
</evidence>
<dbReference type="InterPro" id="IPR008977">
    <property type="entry name" value="PHM/PNGase_F_dom_sf"/>
</dbReference>
<proteinExistence type="inferred from homology"/>
<dbReference type="InterPro" id="IPR000323">
    <property type="entry name" value="Cu2_ascorb_mOase_N"/>
</dbReference>
<dbReference type="InterPro" id="IPR045266">
    <property type="entry name" value="DOH_DOMON"/>
</dbReference>
<dbReference type="Pfam" id="PF03351">
    <property type="entry name" value="DOMON"/>
    <property type="match status" value="1"/>
</dbReference>
<dbReference type="Gene3D" id="2.60.120.230">
    <property type="match status" value="1"/>
</dbReference>
<dbReference type="InterPro" id="IPR024548">
    <property type="entry name" value="Cu2_monoox_C"/>
</dbReference>